<dbReference type="InterPro" id="IPR001173">
    <property type="entry name" value="Glyco_trans_2-like"/>
</dbReference>
<dbReference type="InterPro" id="IPR050256">
    <property type="entry name" value="Glycosyltransferase_2"/>
</dbReference>
<sequence>MNPSAPYLFWWTQTESSLPINIYKSKVINKCTGGNILKTISLIVPCYNEEPTVELFYNTTEKVFDKLNASHEEQYQPDYLFINDGSADKTLDVMRKLHAEHPDEVHYISFSRNFGKESAFAAGLSNAHGDYVAVMDVDLQDPPELLLQMVDILEDPKQDYDVVGCVQTSRKQNPIRAFLSASFYKIINKMSKVQMKQNVRDYRLMTRKYVDAVLELPEYNRFSKGLFSWVGFKTKYLAYEGVPRAAGKTSWSLFQLFEYSMEAIVDFSDVPLKLATFVGIVTFILSIIGLFFVVIRAMFFGGSVNGWASMVSIILLLSGVQLFSLGILGTYIGKIYLETKHRPKFVIAEKR</sequence>
<dbReference type="CDD" id="cd04187">
    <property type="entry name" value="DPM1_like_bac"/>
    <property type="match status" value="1"/>
</dbReference>
<dbReference type="PANTHER" id="PTHR48090">
    <property type="entry name" value="UNDECAPRENYL-PHOSPHATE 4-DEOXY-4-FORMAMIDO-L-ARABINOSE TRANSFERASE-RELATED"/>
    <property type="match status" value="1"/>
</dbReference>
<dbReference type="InterPro" id="IPR029044">
    <property type="entry name" value="Nucleotide-diphossugar_trans"/>
</dbReference>
<accession>A0A0R1L654</accession>
<evidence type="ECO:0000259" key="2">
    <source>
        <dbReference type="Pfam" id="PF00535"/>
    </source>
</evidence>
<keyword evidence="1" id="KW-0812">Transmembrane</keyword>
<evidence type="ECO:0000313" key="3">
    <source>
        <dbReference type="EMBL" id="KRK88361.1"/>
    </source>
</evidence>
<reference evidence="3 4" key="1">
    <citation type="journal article" date="2015" name="Genome Announc.">
        <title>Expanding the biotechnology potential of lactobacilli through comparative genomics of 213 strains and associated genera.</title>
        <authorList>
            <person name="Sun Z."/>
            <person name="Harris H.M."/>
            <person name="McCann A."/>
            <person name="Guo C."/>
            <person name="Argimon S."/>
            <person name="Zhang W."/>
            <person name="Yang X."/>
            <person name="Jeffery I.B."/>
            <person name="Cooney J.C."/>
            <person name="Kagawa T.F."/>
            <person name="Liu W."/>
            <person name="Song Y."/>
            <person name="Salvetti E."/>
            <person name="Wrobel A."/>
            <person name="Rasinkangas P."/>
            <person name="Parkhill J."/>
            <person name="Rea M.C."/>
            <person name="O'Sullivan O."/>
            <person name="Ritari J."/>
            <person name="Douillard F.P."/>
            <person name="Paul Ross R."/>
            <person name="Yang R."/>
            <person name="Briner A.E."/>
            <person name="Felis G.E."/>
            <person name="de Vos W.M."/>
            <person name="Barrangou R."/>
            <person name="Klaenhammer T.R."/>
            <person name="Caufield P.W."/>
            <person name="Cui Y."/>
            <person name="Zhang H."/>
            <person name="O'Toole P.W."/>
        </authorList>
    </citation>
    <scope>NUCLEOTIDE SEQUENCE [LARGE SCALE GENOMIC DNA]</scope>
    <source>
        <strain evidence="3 4">DSM 19904</strain>
    </source>
</reference>
<evidence type="ECO:0000313" key="4">
    <source>
        <dbReference type="Proteomes" id="UP000051581"/>
    </source>
</evidence>
<comment type="caution">
    <text evidence="3">The sequence shown here is derived from an EMBL/GenBank/DDBJ whole genome shotgun (WGS) entry which is preliminary data.</text>
</comment>
<dbReference type="GO" id="GO:0016740">
    <property type="term" value="F:transferase activity"/>
    <property type="evidence" value="ECO:0007669"/>
    <property type="project" value="UniProtKB-KW"/>
</dbReference>
<dbReference type="SUPFAM" id="SSF53448">
    <property type="entry name" value="Nucleotide-diphospho-sugar transferases"/>
    <property type="match status" value="1"/>
</dbReference>
<dbReference type="Proteomes" id="UP000051581">
    <property type="component" value="Unassembled WGS sequence"/>
</dbReference>
<dbReference type="EMBL" id="AZEA01000009">
    <property type="protein sequence ID" value="KRK88361.1"/>
    <property type="molecule type" value="Genomic_DNA"/>
</dbReference>
<name>A0A0R1L654_9LACO</name>
<organism evidence="3 4">
    <name type="scientific">Lentilactobacillus sunkii DSM 19904</name>
    <dbReference type="NCBI Taxonomy" id="1423808"/>
    <lineage>
        <taxon>Bacteria</taxon>
        <taxon>Bacillati</taxon>
        <taxon>Bacillota</taxon>
        <taxon>Bacilli</taxon>
        <taxon>Lactobacillales</taxon>
        <taxon>Lactobacillaceae</taxon>
        <taxon>Lentilactobacillus</taxon>
    </lineage>
</organism>
<keyword evidence="3" id="KW-0808">Transferase</keyword>
<feature type="domain" description="Glycosyltransferase 2-like" evidence="2">
    <location>
        <begin position="41"/>
        <end position="212"/>
    </location>
</feature>
<protein>
    <submittedName>
        <fullName evidence="3">Family 2 glycosyl transferase</fullName>
    </submittedName>
</protein>
<dbReference type="Gene3D" id="3.90.550.10">
    <property type="entry name" value="Spore Coat Polysaccharide Biosynthesis Protein SpsA, Chain A"/>
    <property type="match status" value="1"/>
</dbReference>
<dbReference type="PANTHER" id="PTHR48090:SF8">
    <property type="entry name" value="GLYCOSYLTRANSFERASE CSBB-RELATED"/>
    <property type="match status" value="1"/>
</dbReference>
<keyword evidence="4" id="KW-1185">Reference proteome</keyword>
<keyword evidence="1" id="KW-1133">Transmembrane helix</keyword>
<dbReference type="AlphaFoldDB" id="A0A0R1L654"/>
<gene>
    <name evidence="3" type="ORF">FD17_GL002490</name>
</gene>
<proteinExistence type="predicted"/>
<dbReference type="Pfam" id="PF00535">
    <property type="entry name" value="Glycos_transf_2"/>
    <property type="match status" value="1"/>
</dbReference>
<feature type="transmembrane region" description="Helical" evidence="1">
    <location>
        <begin position="307"/>
        <end position="332"/>
    </location>
</feature>
<dbReference type="PATRIC" id="fig|1423808.3.peg.2541"/>
<feature type="transmembrane region" description="Helical" evidence="1">
    <location>
        <begin position="274"/>
        <end position="295"/>
    </location>
</feature>
<evidence type="ECO:0000256" key="1">
    <source>
        <dbReference type="SAM" id="Phobius"/>
    </source>
</evidence>
<dbReference type="GO" id="GO:0005886">
    <property type="term" value="C:plasma membrane"/>
    <property type="evidence" value="ECO:0007669"/>
    <property type="project" value="TreeGrafter"/>
</dbReference>
<keyword evidence="1" id="KW-0472">Membrane</keyword>